<dbReference type="InterPro" id="IPR030395">
    <property type="entry name" value="GP_PDE_dom"/>
</dbReference>
<dbReference type="GO" id="GO:0047389">
    <property type="term" value="F:glycerophosphocholine phosphodiesterase activity"/>
    <property type="evidence" value="ECO:0007669"/>
    <property type="project" value="TreeGrafter"/>
</dbReference>
<organism evidence="3 4">
    <name type="scientific">Parascaris equorum</name>
    <name type="common">Equine roundworm</name>
    <dbReference type="NCBI Taxonomy" id="6256"/>
    <lineage>
        <taxon>Eukaryota</taxon>
        <taxon>Metazoa</taxon>
        <taxon>Ecdysozoa</taxon>
        <taxon>Nematoda</taxon>
        <taxon>Chromadorea</taxon>
        <taxon>Rhabditida</taxon>
        <taxon>Spirurina</taxon>
        <taxon>Ascaridomorpha</taxon>
        <taxon>Ascaridoidea</taxon>
        <taxon>Ascarididae</taxon>
        <taxon>Parascaris</taxon>
    </lineage>
</organism>
<dbReference type="Gene3D" id="3.20.20.190">
    <property type="entry name" value="Phosphatidylinositol (PI) phosphodiesterase"/>
    <property type="match status" value="1"/>
</dbReference>
<dbReference type="GO" id="GO:0046475">
    <property type="term" value="P:glycerophospholipid catabolic process"/>
    <property type="evidence" value="ECO:0007669"/>
    <property type="project" value="TreeGrafter"/>
</dbReference>
<dbReference type="InterPro" id="IPR051578">
    <property type="entry name" value="GDPD"/>
</dbReference>
<dbReference type="WBParaSite" id="PEQ_0000744101-mRNA-1">
    <property type="protein sequence ID" value="PEQ_0000744101-mRNA-1"/>
    <property type="gene ID" value="PEQ_0000744101"/>
</dbReference>
<keyword evidence="3" id="KW-1185">Reference proteome</keyword>
<proteinExistence type="predicted"/>
<feature type="domain" description="GP-PDE" evidence="2">
    <location>
        <begin position="1"/>
        <end position="170"/>
    </location>
</feature>
<dbReference type="PROSITE" id="PS51704">
    <property type="entry name" value="GP_PDE"/>
    <property type="match status" value="1"/>
</dbReference>
<dbReference type="AlphaFoldDB" id="A0A914RMB6"/>
<keyword evidence="1" id="KW-0378">Hydrolase</keyword>
<protein>
    <submittedName>
        <fullName evidence="4">GP-PDE domain-containing protein</fullName>
    </submittedName>
</protein>
<sequence length="170" mass="19032">LRFEVQSVRVSLRVVYGATIQVAVIFHDFHVLVSVAKRSSSNLTALNNDPNSDYHELANGMHECENYFEHNAYIDVILSDVLTYAGDRRIVFSSFDPDVCAIIAAKQHLYPVLFLCVGMTTRYEPFVDMRASTSNAAVNFAASINILVSSFIVYRNATSFLETFKACDES</sequence>
<dbReference type="PANTHER" id="PTHR22958">
    <property type="entry name" value="GLYCEROPHOSPHORYL DIESTER PHOSPHODIESTERASE"/>
    <property type="match status" value="1"/>
</dbReference>
<dbReference type="PANTHER" id="PTHR22958:SF1">
    <property type="entry name" value="GLYCEROPHOSPHOCHOLINE PHOSPHODIESTERASE GPCPD1"/>
    <property type="match status" value="1"/>
</dbReference>
<dbReference type="Pfam" id="PF03009">
    <property type="entry name" value="GDPD"/>
    <property type="match status" value="1"/>
</dbReference>
<evidence type="ECO:0000256" key="1">
    <source>
        <dbReference type="ARBA" id="ARBA00022801"/>
    </source>
</evidence>
<reference evidence="4" key="1">
    <citation type="submission" date="2022-11" db="UniProtKB">
        <authorList>
            <consortium name="WormBaseParasite"/>
        </authorList>
    </citation>
    <scope>IDENTIFICATION</scope>
</reference>
<evidence type="ECO:0000313" key="4">
    <source>
        <dbReference type="WBParaSite" id="PEQ_0000744101-mRNA-1"/>
    </source>
</evidence>
<dbReference type="SUPFAM" id="SSF51695">
    <property type="entry name" value="PLC-like phosphodiesterases"/>
    <property type="match status" value="1"/>
</dbReference>
<accession>A0A914RMB6</accession>
<dbReference type="InterPro" id="IPR017946">
    <property type="entry name" value="PLC-like_Pdiesterase_TIM-brl"/>
</dbReference>
<dbReference type="Proteomes" id="UP000887564">
    <property type="component" value="Unplaced"/>
</dbReference>
<name>A0A914RMB6_PAREQ</name>
<evidence type="ECO:0000259" key="2">
    <source>
        <dbReference type="PROSITE" id="PS51704"/>
    </source>
</evidence>
<evidence type="ECO:0000313" key="3">
    <source>
        <dbReference type="Proteomes" id="UP000887564"/>
    </source>
</evidence>